<name>A0ABY8TWA5_TETOB</name>
<feature type="compositionally biased region" description="Low complexity" evidence="1">
    <location>
        <begin position="289"/>
        <end position="313"/>
    </location>
</feature>
<proteinExistence type="predicted"/>
<dbReference type="Proteomes" id="UP001244341">
    <property type="component" value="Chromosome 4b"/>
</dbReference>
<feature type="compositionally biased region" description="Basic and acidic residues" evidence="1">
    <location>
        <begin position="315"/>
        <end position="333"/>
    </location>
</feature>
<evidence type="ECO:0000313" key="2">
    <source>
        <dbReference type="EMBL" id="WIA13272.1"/>
    </source>
</evidence>
<evidence type="ECO:0000256" key="1">
    <source>
        <dbReference type="SAM" id="MobiDB-lite"/>
    </source>
</evidence>
<feature type="compositionally biased region" description="Polar residues" evidence="1">
    <location>
        <begin position="354"/>
        <end position="374"/>
    </location>
</feature>
<keyword evidence="3" id="KW-1185">Reference proteome</keyword>
<feature type="compositionally biased region" description="Low complexity" evidence="1">
    <location>
        <begin position="206"/>
        <end position="239"/>
    </location>
</feature>
<sequence>MATTASLQGHFDEILSQAAVLPLAAAPRGFTQLDVASLAYGPEAASKVSSTLSKAAAGLQECQICGCRCSTGQLGFLVTTQLDFAARSVKAAAGQFACELCRALSSPALLLELSMPVPQSEDFTRADQLRELYMHFAAVNAAPAAITRNPEALSLWVQELATRAYSMHIVASSLKGWQLHSPSGRLVQPGAAGAALQLLQELLHKQGPSSSKAAKASAGKRQQQQQQQQQQQLEAAASKPAKRKSLEADPAAAAAAGSSKKKVKKQHATPAAATPVGKHAVVQQGELAPKQAKTPKQQKQQQQPSATPKQQQSERTPKVQKQFERTPKAETPERSAAAATVHKQQQQQQQQQQAGRSSSKMAKPSSKLQASRTAGGTAAPAVPFKTPQAAKAKKAKRRLSAE</sequence>
<feature type="compositionally biased region" description="Low complexity" evidence="1">
    <location>
        <begin position="344"/>
        <end position="353"/>
    </location>
</feature>
<evidence type="ECO:0000313" key="3">
    <source>
        <dbReference type="Proteomes" id="UP001244341"/>
    </source>
</evidence>
<feature type="region of interest" description="Disordered" evidence="1">
    <location>
        <begin position="206"/>
        <end position="402"/>
    </location>
</feature>
<protein>
    <submittedName>
        <fullName evidence="2">Uncharacterized protein</fullName>
    </submittedName>
</protein>
<organism evidence="2 3">
    <name type="scientific">Tetradesmus obliquus</name>
    <name type="common">Green alga</name>
    <name type="synonym">Acutodesmus obliquus</name>
    <dbReference type="NCBI Taxonomy" id="3088"/>
    <lineage>
        <taxon>Eukaryota</taxon>
        <taxon>Viridiplantae</taxon>
        <taxon>Chlorophyta</taxon>
        <taxon>core chlorophytes</taxon>
        <taxon>Chlorophyceae</taxon>
        <taxon>CS clade</taxon>
        <taxon>Sphaeropleales</taxon>
        <taxon>Scenedesmaceae</taxon>
        <taxon>Tetradesmus</taxon>
    </lineage>
</organism>
<reference evidence="2 3" key="1">
    <citation type="submission" date="2023-05" db="EMBL/GenBank/DDBJ databases">
        <title>A 100% complete, gapless, phased diploid assembly of the Scenedesmus obliquus UTEX 3031 genome.</title>
        <authorList>
            <person name="Biondi T.C."/>
            <person name="Hanschen E.R."/>
            <person name="Kwon T."/>
            <person name="Eng W."/>
            <person name="Kruse C.P.S."/>
            <person name="Koehler S.I."/>
            <person name="Kunde Y."/>
            <person name="Gleasner C.D."/>
            <person name="You Mak K.T."/>
            <person name="Polle J."/>
            <person name="Hovde B.T."/>
            <person name="Starkenburg S.R."/>
        </authorList>
    </citation>
    <scope>NUCLEOTIDE SEQUENCE [LARGE SCALE GENOMIC DNA]</scope>
    <source>
        <strain evidence="2 3">DOE0152z</strain>
    </source>
</reference>
<accession>A0ABY8TWA5</accession>
<feature type="compositionally biased region" description="Basic residues" evidence="1">
    <location>
        <begin position="391"/>
        <end position="402"/>
    </location>
</feature>
<gene>
    <name evidence="2" type="ORF">OEZ85_006860</name>
</gene>
<feature type="compositionally biased region" description="Low complexity" evidence="1">
    <location>
        <begin position="248"/>
        <end position="258"/>
    </location>
</feature>
<dbReference type="EMBL" id="CP126211">
    <property type="protein sequence ID" value="WIA13272.1"/>
    <property type="molecule type" value="Genomic_DNA"/>
</dbReference>